<evidence type="ECO:0000313" key="2">
    <source>
        <dbReference type="EMBL" id="EGG12713.1"/>
    </source>
</evidence>
<evidence type="ECO:0000256" key="1">
    <source>
        <dbReference type="SAM" id="MobiDB-lite"/>
    </source>
</evidence>
<feature type="region of interest" description="Disordered" evidence="1">
    <location>
        <begin position="1"/>
        <end position="134"/>
    </location>
</feature>
<dbReference type="KEGG" id="mlr:MELLADRAFT_86958"/>
<reference evidence="3" key="1">
    <citation type="journal article" date="2011" name="Proc. Natl. Acad. Sci. U.S.A.">
        <title>Obligate biotrophy features unraveled by the genomic analysis of rust fungi.</title>
        <authorList>
            <person name="Duplessis S."/>
            <person name="Cuomo C.A."/>
            <person name="Lin Y.-C."/>
            <person name="Aerts A."/>
            <person name="Tisserant E."/>
            <person name="Veneault-Fourrey C."/>
            <person name="Joly D.L."/>
            <person name="Hacquard S."/>
            <person name="Amselem J."/>
            <person name="Cantarel B.L."/>
            <person name="Chiu R."/>
            <person name="Coutinho P.M."/>
            <person name="Feau N."/>
            <person name="Field M."/>
            <person name="Frey P."/>
            <person name="Gelhaye E."/>
            <person name="Goldberg J."/>
            <person name="Grabherr M.G."/>
            <person name="Kodira C.D."/>
            <person name="Kohler A."/>
            <person name="Kuees U."/>
            <person name="Lindquist E.A."/>
            <person name="Lucas S.M."/>
            <person name="Mago R."/>
            <person name="Mauceli E."/>
            <person name="Morin E."/>
            <person name="Murat C."/>
            <person name="Pangilinan J.L."/>
            <person name="Park R."/>
            <person name="Pearson M."/>
            <person name="Quesneville H."/>
            <person name="Rouhier N."/>
            <person name="Sakthikumar S."/>
            <person name="Salamov A.A."/>
            <person name="Schmutz J."/>
            <person name="Selles B."/>
            <person name="Shapiro H."/>
            <person name="Tanguay P."/>
            <person name="Tuskan G.A."/>
            <person name="Henrissat B."/>
            <person name="Van de Peer Y."/>
            <person name="Rouze P."/>
            <person name="Ellis J.G."/>
            <person name="Dodds P.N."/>
            <person name="Schein J.E."/>
            <person name="Zhong S."/>
            <person name="Hamelin R.C."/>
            <person name="Grigoriev I.V."/>
            <person name="Szabo L.J."/>
            <person name="Martin F."/>
        </authorList>
    </citation>
    <scope>NUCLEOTIDE SEQUENCE [LARGE SCALE GENOMIC DNA]</scope>
    <source>
        <strain evidence="3">98AG31 / pathotype 3-4-7</strain>
    </source>
</reference>
<keyword evidence="3" id="KW-1185">Reference proteome</keyword>
<feature type="compositionally biased region" description="Basic and acidic residues" evidence="1">
    <location>
        <begin position="71"/>
        <end position="80"/>
    </location>
</feature>
<feature type="compositionally biased region" description="Polar residues" evidence="1">
    <location>
        <begin position="54"/>
        <end position="70"/>
    </location>
</feature>
<sequence length="154" mass="16790">MTYTMPTSTGPSTSKSLAPPSSTPVRQLRNRSPQQPSPGFVLTGSDSRRRITREGSNPASHPTTPVSTSKDSAKRGREEANNDEPDLNVTKKRKTVPKPKGTKDKGVPTVVNVDQDSSGDENEAVETRPGHRGDVKELMRYYGAPKHYKDEVSS</sequence>
<gene>
    <name evidence="2" type="ORF">MELLADRAFT_86958</name>
</gene>
<evidence type="ECO:0000313" key="3">
    <source>
        <dbReference type="Proteomes" id="UP000001072"/>
    </source>
</evidence>
<protein>
    <submittedName>
        <fullName evidence="2">Uncharacterized protein</fullName>
    </submittedName>
</protein>
<dbReference type="AlphaFoldDB" id="F4R400"/>
<feature type="compositionally biased region" description="Polar residues" evidence="1">
    <location>
        <begin position="1"/>
        <end position="34"/>
    </location>
</feature>
<proteinExistence type="predicted"/>
<dbReference type="Proteomes" id="UP000001072">
    <property type="component" value="Unassembled WGS sequence"/>
</dbReference>
<dbReference type="VEuPathDB" id="FungiDB:MELLADRAFT_86958"/>
<organism evidence="3">
    <name type="scientific">Melampsora larici-populina (strain 98AG31 / pathotype 3-4-7)</name>
    <name type="common">Poplar leaf rust fungus</name>
    <dbReference type="NCBI Taxonomy" id="747676"/>
    <lineage>
        <taxon>Eukaryota</taxon>
        <taxon>Fungi</taxon>
        <taxon>Dikarya</taxon>
        <taxon>Basidiomycota</taxon>
        <taxon>Pucciniomycotina</taxon>
        <taxon>Pucciniomycetes</taxon>
        <taxon>Pucciniales</taxon>
        <taxon>Melampsoraceae</taxon>
        <taxon>Melampsora</taxon>
    </lineage>
</organism>
<feature type="compositionally biased region" description="Basic and acidic residues" evidence="1">
    <location>
        <begin position="125"/>
        <end position="134"/>
    </location>
</feature>
<dbReference type="EMBL" id="GL883090">
    <property type="protein sequence ID" value="EGG12713.1"/>
    <property type="molecule type" value="Genomic_DNA"/>
</dbReference>
<dbReference type="RefSeq" id="XP_007403651.1">
    <property type="nucleotide sequence ID" value="XM_007403589.1"/>
</dbReference>
<dbReference type="GeneID" id="18934348"/>
<name>F4R400_MELLP</name>
<dbReference type="InParanoid" id="F4R400"/>
<dbReference type="HOGENOM" id="CLU_116388_0_0_1"/>
<accession>F4R400</accession>